<dbReference type="GO" id="GO:0006313">
    <property type="term" value="P:DNA transposition"/>
    <property type="evidence" value="ECO:0007669"/>
    <property type="project" value="InterPro"/>
</dbReference>
<dbReference type="GO" id="GO:0043565">
    <property type="term" value="F:sequence-specific DNA binding"/>
    <property type="evidence" value="ECO:0007669"/>
    <property type="project" value="TreeGrafter"/>
</dbReference>
<evidence type="ECO:0000313" key="2">
    <source>
        <dbReference type="Proteomes" id="UP000481033"/>
    </source>
</evidence>
<dbReference type="InterPro" id="IPR052715">
    <property type="entry name" value="RAYT_transposase"/>
</dbReference>
<comment type="caution">
    <text evidence="1">The sequence shown here is derived from an EMBL/GenBank/DDBJ whole genome shotgun (WGS) entry which is preliminary data.</text>
</comment>
<dbReference type="AlphaFoldDB" id="A0A6M0RKC9"/>
<dbReference type="PANTHER" id="PTHR36966:SF1">
    <property type="entry name" value="REP-ASSOCIATED TYROSINE TRANSPOSASE"/>
    <property type="match status" value="1"/>
</dbReference>
<sequence length="179" mass="19792">MASTFQLGHSPHNATFYHVHLLTHQEECLFGDVLGEHTQLNPSGQIAADEWQQIAAAHQRDIELDHWTVLPNGVRALIAVIQSDAKSVCSYSLQQSQPKPRALSSFVAGFKAAAAKRINLVRGVPGAPVWQRGYQEQRIDDPTTLERIRQLLTSQAQAAGLVIDNRQPHNANQLSHPVE</sequence>
<reference evidence="1 2" key="1">
    <citation type="journal article" date="2020" name="Microb. Ecol.">
        <title>Ecogenomics of the Marine Benthic Filamentous Cyanobacterium Adonisia.</title>
        <authorList>
            <person name="Walter J.M."/>
            <person name="Coutinho F.H."/>
            <person name="Leomil L."/>
            <person name="Hargreaves P.I."/>
            <person name="Campeao M.E."/>
            <person name="Vieira V.V."/>
            <person name="Silva B.S."/>
            <person name="Fistarol G.O."/>
            <person name="Salomon P.S."/>
            <person name="Sawabe T."/>
            <person name="Mino S."/>
            <person name="Hosokawa M."/>
            <person name="Miyashita H."/>
            <person name="Maruyama F."/>
            <person name="van Verk M.C."/>
            <person name="Dutilh B.E."/>
            <person name="Thompson C.C."/>
            <person name="Thompson F.L."/>
        </authorList>
    </citation>
    <scope>NUCLEOTIDE SEQUENCE [LARGE SCALE GENOMIC DNA]</scope>
    <source>
        <strain evidence="1 2">CCMR0081</strain>
    </source>
</reference>
<gene>
    <name evidence="1" type="ORF">DXZ20_13165</name>
</gene>
<dbReference type="Proteomes" id="UP000481033">
    <property type="component" value="Unassembled WGS sequence"/>
</dbReference>
<evidence type="ECO:0000313" key="1">
    <source>
        <dbReference type="EMBL" id="NEZ56609.1"/>
    </source>
</evidence>
<dbReference type="SUPFAM" id="SSF143422">
    <property type="entry name" value="Transposase IS200-like"/>
    <property type="match status" value="1"/>
</dbReference>
<keyword evidence="2" id="KW-1185">Reference proteome</keyword>
<dbReference type="RefSeq" id="WP_163664806.1">
    <property type="nucleotide sequence ID" value="NZ_QXHD01000004.1"/>
</dbReference>
<dbReference type="EMBL" id="QXHD01000004">
    <property type="protein sequence ID" value="NEZ56609.1"/>
    <property type="molecule type" value="Genomic_DNA"/>
</dbReference>
<dbReference type="GO" id="GO:0004803">
    <property type="term" value="F:transposase activity"/>
    <property type="evidence" value="ECO:0007669"/>
    <property type="project" value="InterPro"/>
</dbReference>
<dbReference type="InterPro" id="IPR036515">
    <property type="entry name" value="Transposase_17_sf"/>
</dbReference>
<name>A0A6M0RKC9_9CYAN</name>
<accession>A0A6M0RKC9</accession>
<protein>
    <submittedName>
        <fullName evidence="1">Uncharacterized protein</fullName>
    </submittedName>
</protein>
<proteinExistence type="predicted"/>
<organism evidence="1 2">
    <name type="scientific">Adonisia turfae CCMR0081</name>
    <dbReference type="NCBI Taxonomy" id="2292702"/>
    <lineage>
        <taxon>Bacteria</taxon>
        <taxon>Bacillati</taxon>
        <taxon>Cyanobacteriota</taxon>
        <taxon>Adonisia</taxon>
        <taxon>Adonisia turfae</taxon>
    </lineage>
</organism>
<dbReference type="Gene3D" id="3.30.70.1290">
    <property type="entry name" value="Transposase IS200-like"/>
    <property type="match status" value="1"/>
</dbReference>
<dbReference type="PANTHER" id="PTHR36966">
    <property type="entry name" value="REP-ASSOCIATED TYROSINE TRANSPOSASE"/>
    <property type="match status" value="1"/>
</dbReference>